<feature type="non-terminal residue" evidence="3">
    <location>
        <position position="742"/>
    </location>
</feature>
<feature type="non-terminal residue" evidence="3">
    <location>
        <position position="1"/>
    </location>
</feature>
<dbReference type="AlphaFoldDB" id="A0AAD6YXW2"/>
<accession>A0AAD6YXW2</accession>
<dbReference type="PANTHER" id="PTHR33096:SF1">
    <property type="entry name" value="CXC1-LIKE CYSTEINE CLUSTER ASSOCIATED WITH KDZ TRANSPOSASES DOMAIN-CONTAINING PROTEIN"/>
    <property type="match status" value="1"/>
</dbReference>
<dbReference type="Pfam" id="PF18758">
    <property type="entry name" value="KDZ"/>
    <property type="match status" value="1"/>
</dbReference>
<keyword evidence="4" id="KW-1185">Reference proteome</keyword>
<feature type="compositionally biased region" description="Low complexity" evidence="1">
    <location>
        <begin position="122"/>
        <end position="151"/>
    </location>
</feature>
<name>A0AAD6YXW2_9AGAR</name>
<comment type="caution">
    <text evidence="3">The sequence shown here is derived from an EMBL/GenBank/DDBJ whole genome shotgun (WGS) entry which is preliminary data.</text>
</comment>
<feature type="region of interest" description="Disordered" evidence="1">
    <location>
        <begin position="119"/>
        <end position="197"/>
    </location>
</feature>
<feature type="compositionally biased region" description="Low complexity" evidence="1">
    <location>
        <begin position="173"/>
        <end position="189"/>
    </location>
</feature>
<evidence type="ECO:0000313" key="4">
    <source>
        <dbReference type="Proteomes" id="UP001218218"/>
    </source>
</evidence>
<dbReference type="Pfam" id="PF18802">
    <property type="entry name" value="CxC1"/>
    <property type="match status" value="1"/>
</dbReference>
<reference evidence="3" key="1">
    <citation type="submission" date="2023-03" db="EMBL/GenBank/DDBJ databases">
        <title>Massive genome expansion in bonnet fungi (Mycena s.s.) driven by repeated elements and novel gene families across ecological guilds.</title>
        <authorList>
            <consortium name="Lawrence Berkeley National Laboratory"/>
            <person name="Harder C.B."/>
            <person name="Miyauchi S."/>
            <person name="Viragh M."/>
            <person name="Kuo A."/>
            <person name="Thoen E."/>
            <person name="Andreopoulos B."/>
            <person name="Lu D."/>
            <person name="Skrede I."/>
            <person name="Drula E."/>
            <person name="Henrissat B."/>
            <person name="Morin E."/>
            <person name="Kohler A."/>
            <person name="Barry K."/>
            <person name="LaButti K."/>
            <person name="Morin E."/>
            <person name="Salamov A."/>
            <person name="Lipzen A."/>
            <person name="Mereny Z."/>
            <person name="Hegedus B."/>
            <person name="Baldrian P."/>
            <person name="Stursova M."/>
            <person name="Weitz H."/>
            <person name="Taylor A."/>
            <person name="Grigoriev I.V."/>
            <person name="Nagy L.G."/>
            <person name="Martin F."/>
            <person name="Kauserud H."/>
        </authorList>
    </citation>
    <scope>NUCLEOTIDE SEQUENCE</scope>
    <source>
        <strain evidence="3">CBHHK002</strain>
    </source>
</reference>
<evidence type="ECO:0000256" key="1">
    <source>
        <dbReference type="SAM" id="MobiDB-lite"/>
    </source>
</evidence>
<evidence type="ECO:0000259" key="2">
    <source>
        <dbReference type="Pfam" id="PF18802"/>
    </source>
</evidence>
<dbReference type="EMBL" id="JARIHO010000137">
    <property type="protein sequence ID" value="KAJ7301343.1"/>
    <property type="molecule type" value="Genomic_DNA"/>
</dbReference>
<evidence type="ECO:0000313" key="3">
    <source>
        <dbReference type="EMBL" id="KAJ7301343.1"/>
    </source>
</evidence>
<dbReference type="PANTHER" id="PTHR33096">
    <property type="entry name" value="CXC2 DOMAIN-CONTAINING PROTEIN"/>
    <property type="match status" value="1"/>
</dbReference>
<organism evidence="3 4">
    <name type="scientific">Mycena albidolilacea</name>
    <dbReference type="NCBI Taxonomy" id="1033008"/>
    <lineage>
        <taxon>Eukaryota</taxon>
        <taxon>Fungi</taxon>
        <taxon>Dikarya</taxon>
        <taxon>Basidiomycota</taxon>
        <taxon>Agaricomycotina</taxon>
        <taxon>Agaricomycetes</taxon>
        <taxon>Agaricomycetidae</taxon>
        <taxon>Agaricales</taxon>
        <taxon>Marasmiineae</taxon>
        <taxon>Mycenaceae</taxon>
        <taxon>Mycena</taxon>
    </lineage>
</organism>
<dbReference type="InterPro" id="IPR040521">
    <property type="entry name" value="KDZ"/>
</dbReference>
<dbReference type="InterPro" id="IPR041320">
    <property type="entry name" value="CxC1"/>
</dbReference>
<gene>
    <name evidence="3" type="ORF">DFH08DRAFT_654476</name>
</gene>
<feature type="domain" description="CxC1-like cysteine cluster associated with KDZ transposases" evidence="2">
    <location>
        <begin position="4"/>
        <end position="56"/>
    </location>
</feature>
<dbReference type="Proteomes" id="UP001218218">
    <property type="component" value="Unassembled WGS sequence"/>
</dbReference>
<sequence>FVQVQVETCSCMPVGVLLVKHGVFPMSPSQPKTAVSIDLLEIYRSLFERSCDAINALSAALCTIYDRRGFQYVIRLSRSNWAFNSPQKPDVPVKDPFRTGIQQAVQWYSNLRTALQKKVEDPAPTAPTSASSQASAAADTSSALADTSAPTQDHVEHPPQADTHTPPAAPGLADMSAPAAAVSDSAPSVEPSRLTSGKAARVLRERCPACFGLEEWGRPPEEGGDVQVGSDGCFSYRHVCRAGDGPISYDPSYFISKAKVDAVGHRINRARKGKPATLAPLIPQEVLDACNATFDAADEKKRNTDPKFYDASGVFVMVCRHGQVLFLCNIDMPGEQQKYVLAGLEELMSLLPPEATALETYDIGCQTNRSLDLVCLTHSGLTPRIHFTVRLRWGMALTDGEGVERFWSRIRKLIAMTRHQWNSRCIWTIDQYTVFVNEDGLNQLGDWIVRQRETNLPKKYKAATKTIRECGVPVTELCSQWAAQKAAETSIHASAPMRLKQELSKVLGLQTQIDAVEQSIEDTKKSVTGPNAAPESLDLLRGLEATHETLSTQAQMLYSSLNIHEGISELRGLPLAFVTLLMTMRNLKIEIHRRTINSSKELATLHRAVAGQREANGTKLNTATQRAIEKHKPALLRQISKYNTYCTEIAEDWPPQCYIPMPSPPPTETTALRNDPSLYQDLWVFPTPGGVPRWMDDADVRDGIRSVHIVDRCVEEQDRLKLECDNMSRWLQNELEIVSAAI</sequence>
<proteinExistence type="predicted"/>
<protein>
    <recommendedName>
        <fullName evidence="2">CxC1-like cysteine cluster associated with KDZ transposases domain-containing protein</fullName>
    </recommendedName>
</protein>